<evidence type="ECO:0000256" key="1">
    <source>
        <dbReference type="SAM" id="MobiDB-lite"/>
    </source>
</evidence>
<organism evidence="2 3">
    <name type="scientific">Parasponia andersonii</name>
    <name type="common">Sponia andersonii</name>
    <dbReference type="NCBI Taxonomy" id="3476"/>
    <lineage>
        <taxon>Eukaryota</taxon>
        <taxon>Viridiplantae</taxon>
        <taxon>Streptophyta</taxon>
        <taxon>Embryophyta</taxon>
        <taxon>Tracheophyta</taxon>
        <taxon>Spermatophyta</taxon>
        <taxon>Magnoliopsida</taxon>
        <taxon>eudicotyledons</taxon>
        <taxon>Gunneridae</taxon>
        <taxon>Pentapetalae</taxon>
        <taxon>rosids</taxon>
        <taxon>fabids</taxon>
        <taxon>Rosales</taxon>
        <taxon>Cannabaceae</taxon>
        <taxon>Parasponia</taxon>
    </lineage>
</organism>
<reference evidence="3" key="1">
    <citation type="submission" date="2016-06" db="EMBL/GenBank/DDBJ databases">
        <title>Parallel loss of symbiosis genes in relatives of nitrogen-fixing non-legume Parasponia.</title>
        <authorList>
            <person name="Van Velzen R."/>
            <person name="Holmer R."/>
            <person name="Bu F."/>
            <person name="Rutten L."/>
            <person name="Van Zeijl A."/>
            <person name="Liu W."/>
            <person name="Santuari L."/>
            <person name="Cao Q."/>
            <person name="Sharma T."/>
            <person name="Shen D."/>
            <person name="Roswanjaya Y."/>
            <person name="Wardhani T."/>
            <person name="Kalhor M.S."/>
            <person name="Jansen J."/>
            <person name="Van den Hoogen J."/>
            <person name="Gungor B."/>
            <person name="Hartog M."/>
            <person name="Hontelez J."/>
            <person name="Verver J."/>
            <person name="Yang W.-C."/>
            <person name="Schijlen E."/>
            <person name="Repin R."/>
            <person name="Schilthuizen M."/>
            <person name="Schranz E."/>
            <person name="Heidstra R."/>
            <person name="Miyata K."/>
            <person name="Fedorova E."/>
            <person name="Kohlen W."/>
            <person name="Bisseling T."/>
            <person name="Smit S."/>
            <person name="Geurts R."/>
        </authorList>
    </citation>
    <scope>NUCLEOTIDE SEQUENCE [LARGE SCALE GENOMIC DNA]</scope>
    <source>
        <strain evidence="3">cv. WU1-14</strain>
    </source>
</reference>
<name>A0A2P5CP07_PARAD</name>
<gene>
    <name evidence="2" type="ORF">PanWU01x14_136760</name>
</gene>
<dbReference type="AlphaFoldDB" id="A0A2P5CP07"/>
<feature type="compositionally biased region" description="Polar residues" evidence="1">
    <location>
        <begin position="48"/>
        <end position="63"/>
    </location>
</feature>
<feature type="region of interest" description="Disordered" evidence="1">
    <location>
        <begin position="45"/>
        <end position="72"/>
    </location>
</feature>
<protein>
    <submittedName>
        <fullName evidence="2">Uncharacterized protein</fullName>
    </submittedName>
</protein>
<evidence type="ECO:0000313" key="2">
    <source>
        <dbReference type="EMBL" id="PON62764.1"/>
    </source>
</evidence>
<keyword evidence="3" id="KW-1185">Reference proteome</keyword>
<sequence length="72" mass="7672">MRGERDTSENLDLISTALVVADLVPSTINTYFCGVYPFGVQGEEENLENTASTSATPPFNGSASLDFGNLRA</sequence>
<dbReference type="EMBL" id="JXTB01000110">
    <property type="protein sequence ID" value="PON62764.1"/>
    <property type="molecule type" value="Genomic_DNA"/>
</dbReference>
<dbReference type="Proteomes" id="UP000237105">
    <property type="component" value="Unassembled WGS sequence"/>
</dbReference>
<comment type="caution">
    <text evidence="2">The sequence shown here is derived from an EMBL/GenBank/DDBJ whole genome shotgun (WGS) entry which is preliminary data.</text>
</comment>
<proteinExistence type="predicted"/>
<accession>A0A2P5CP07</accession>
<evidence type="ECO:0000313" key="3">
    <source>
        <dbReference type="Proteomes" id="UP000237105"/>
    </source>
</evidence>